<gene>
    <name evidence="1" type="ORF">SV7mr_44170</name>
</gene>
<accession>A0A517T0F2</accession>
<organism evidence="1 2">
    <name type="scientific">Stieleria bergensis</name>
    <dbReference type="NCBI Taxonomy" id="2528025"/>
    <lineage>
        <taxon>Bacteria</taxon>
        <taxon>Pseudomonadati</taxon>
        <taxon>Planctomycetota</taxon>
        <taxon>Planctomycetia</taxon>
        <taxon>Pirellulales</taxon>
        <taxon>Pirellulaceae</taxon>
        <taxon>Stieleria</taxon>
    </lineage>
</organism>
<proteinExistence type="predicted"/>
<dbReference type="Proteomes" id="UP000315003">
    <property type="component" value="Chromosome"/>
</dbReference>
<reference evidence="1 2" key="1">
    <citation type="submission" date="2019-02" db="EMBL/GenBank/DDBJ databases">
        <title>Deep-cultivation of Planctomycetes and their phenomic and genomic characterization uncovers novel biology.</title>
        <authorList>
            <person name="Wiegand S."/>
            <person name="Jogler M."/>
            <person name="Boedeker C."/>
            <person name="Pinto D."/>
            <person name="Vollmers J."/>
            <person name="Rivas-Marin E."/>
            <person name="Kohn T."/>
            <person name="Peeters S.H."/>
            <person name="Heuer A."/>
            <person name="Rast P."/>
            <person name="Oberbeckmann S."/>
            <person name="Bunk B."/>
            <person name="Jeske O."/>
            <person name="Meyerdierks A."/>
            <person name="Storesund J.E."/>
            <person name="Kallscheuer N."/>
            <person name="Luecker S."/>
            <person name="Lage O.M."/>
            <person name="Pohl T."/>
            <person name="Merkel B.J."/>
            <person name="Hornburger P."/>
            <person name="Mueller R.-W."/>
            <person name="Bruemmer F."/>
            <person name="Labrenz M."/>
            <person name="Spormann A.M."/>
            <person name="Op den Camp H."/>
            <person name="Overmann J."/>
            <person name="Amann R."/>
            <person name="Jetten M.S.M."/>
            <person name="Mascher T."/>
            <person name="Medema M.H."/>
            <person name="Devos D.P."/>
            <person name="Kaster A.-K."/>
            <person name="Ovreas L."/>
            <person name="Rohde M."/>
            <person name="Galperin M.Y."/>
            <person name="Jogler C."/>
        </authorList>
    </citation>
    <scope>NUCLEOTIDE SEQUENCE [LARGE SCALE GENOMIC DNA]</scope>
    <source>
        <strain evidence="1 2">SV_7m_r</strain>
    </source>
</reference>
<keyword evidence="2" id="KW-1185">Reference proteome</keyword>
<sequence>MRSIREFCNADLPGLTRVWSEHWESVGMPPAVSAAIIDRAILSRTFFHPHDLIVAEDNGHLQAWAYLSRPSISEDPRLQDNDDHLAVVSAICFTQEGLRFSDQILAAAEQRARDLGCTRLQVGLARDQMCGFAGLPPVGHGIGVPEDDMRVASLLSRQGYSPENQYLRMAVTTAPYRPPTNRTMIQFRRTTRAERSAVVPQGGRYASAMSHLDIEHYQLINHRTGEHLANARLWLSDPEAQVMSCSEAILDLTVTETPGELTDAERFLVSALVQSLATRCVFKVETAIDASHRTLETQLTELVFSAAGRGQRWVKPLT</sequence>
<name>A0A517T0F2_9BACT</name>
<dbReference type="SUPFAM" id="SSF55729">
    <property type="entry name" value="Acyl-CoA N-acyltransferases (Nat)"/>
    <property type="match status" value="1"/>
</dbReference>
<dbReference type="OrthoDB" id="241885at2"/>
<evidence type="ECO:0000313" key="1">
    <source>
        <dbReference type="EMBL" id="QDT61876.1"/>
    </source>
</evidence>
<dbReference type="EMBL" id="CP036272">
    <property type="protein sequence ID" value="QDT61876.1"/>
    <property type="molecule type" value="Genomic_DNA"/>
</dbReference>
<dbReference type="RefSeq" id="WP_145276238.1">
    <property type="nucleotide sequence ID" value="NZ_CP036272.1"/>
</dbReference>
<protein>
    <recommendedName>
        <fullName evidence="3">N-acetyltransferase domain-containing protein</fullName>
    </recommendedName>
</protein>
<dbReference type="AlphaFoldDB" id="A0A517T0F2"/>
<evidence type="ECO:0000313" key="2">
    <source>
        <dbReference type="Proteomes" id="UP000315003"/>
    </source>
</evidence>
<evidence type="ECO:0008006" key="3">
    <source>
        <dbReference type="Google" id="ProtNLM"/>
    </source>
</evidence>
<dbReference type="InterPro" id="IPR016181">
    <property type="entry name" value="Acyl_CoA_acyltransferase"/>
</dbReference>
<dbReference type="Gene3D" id="3.40.630.30">
    <property type="match status" value="1"/>
</dbReference>